<gene>
    <name evidence="1" type="ORF">F8251_09210</name>
</gene>
<evidence type="ECO:0000313" key="2">
    <source>
        <dbReference type="Proteomes" id="UP000430323"/>
    </source>
</evidence>
<comment type="caution">
    <text evidence="1">The sequence shown here is derived from an EMBL/GenBank/DDBJ whole genome shotgun (WGS) entry which is preliminary data.</text>
</comment>
<name>A0A6A1Z4N2_9LACO</name>
<accession>A0A6A1Z4N2</accession>
<proteinExistence type="predicted"/>
<organism evidence="1 2">
    <name type="scientific">Lactobacillus crispatus</name>
    <dbReference type="NCBI Taxonomy" id="47770"/>
    <lineage>
        <taxon>Bacteria</taxon>
        <taxon>Bacillati</taxon>
        <taxon>Bacillota</taxon>
        <taxon>Bacilli</taxon>
        <taxon>Lactobacillales</taxon>
        <taxon>Lactobacillaceae</taxon>
        <taxon>Lactobacillus</taxon>
    </lineage>
</organism>
<reference evidence="1 2" key="1">
    <citation type="submission" date="2019-09" db="EMBL/GenBank/DDBJ databases">
        <title>Investigation of probiotic properties of different lactic acid bacteria.</title>
        <authorList>
            <person name="Jaomanjaka F."/>
            <person name="Blanc P."/>
        </authorList>
    </citation>
    <scope>NUCLEOTIDE SEQUENCE [LARGE SCALE GENOMIC DNA]</scope>
    <source>
        <strain evidence="1 2">BIO6272</strain>
    </source>
</reference>
<evidence type="ECO:0000313" key="1">
    <source>
        <dbReference type="EMBL" id="KAB1969791.1"/>
    </source>
</evidence>
<dbReference type="Proteomes" id="UP000430323">
    <property type="component" value="Unassembled WGS sequence"/>
</dbReference>
<sequence length="112" mass="13443">MFKEINLRNHSSLHKLFYSLKIQELTDKTVDLIVENMGKSRKEAEQDFQKSDTYVFLWLAKRNIENEHPIILYRMFNSELKAKPIDEEQQSFIDFMTDNTIELITQNTNWGR</sequence>
<protein>
    <submittedName>
        <fullName evidence="1">Uncharacterized protein</fullName>
    </submittedName>
</protein>
<dbReference type="EMBL" id="WBOB01000069">
    <property type="protein sequence ID" value="KAB1969791.1"/>
    <property type="molecule type" value="Genomic_DNA"/>
</dbReference>
<dbReference type="AlphaFoldDB" id="A0A6A1Z4N2"/>